<comment type="caution">
    <text evidence="1">The sequence shown here is derived from an EMBL/GenBank/DDBJ whole genome shotgun (WGS) entry which is preliminary data.</text>
</comment>
<gene>
    <name evidence="1" type="ORF">JT362_30205</name>
</gene>
<dbReference type="SUPFAM" id="SSF140453">
    <property type="entry name" value="EsxAB dimer-like"/>
    <property type="match status" value="1"/>
</dbReference>
<dbReference type="Proteomes" id="UP001156441">
    <property type="component" value="Unassembled WGS sequence"/>
</dbReference>
<dbReference type="InterPro" id="IPR036689">
    <property type="entry name" value="ESAT-6-like_sf"/>
</dbReference>
<dbReference type="NCBIfam" id="TIGR03930">
    <property type="entry name" value="WXG100_ESAT6"/>
    <property type="match status" value="1"/>
</dbReference>
<organism evidence="1 2">
    <name type="scientific">Actinophytocola gossypii</name>
    <dbReference type="NCBI Taxonomy" id="2812003"/>
    <lineage>
        <taxon>Bacteria</taxon>
        <taxon>Bacillati</taxon>
        <taxon>Actinomycetota</taxon>
        <taxon>Actinomycetes</taxon>
        <taxon>Pseudonocardiales</taxon>
        <taxon>Pseudonocardiaceae</taxon>
    </lineage>
</organism>
<dbReference type="EMBL" id="JAFFZE010000025">
    <property type="protein sequence ID" value="MCT2587405.1"/>
    <property type="molecule type" value="Genomic_DNA"/>
</dbReference>
<proteinExistence type="predicted"/>
<evidence type="ECO:0000313" key="2">
    <source>
        <dbReference type="Proteomes" id="UP001156441"/>
    </source>
</evidence>
<name>A0ABT2JHP7_9PSEU</name>
<dbReference type="Pfam" id="PF06013">
    <property type="entry name" value="WXG100"/>
    <property type="match status" value="1"/>
</dbReference>
<sequence>MGVKEDVEATLKQVWDTVMGLQGQWKGQAATAFTNMMTRFDNNAKNLNAALEAIAEQLMAAGSTYDEKEASQQDVFGGLSAQLDG</sequence>
<keyword evidence="2" id="KW-1185">Reference proteome</keyword>
<protein>
    <submittedName>
        <fullName evidence="1">WXG100 family type VII secretion target</fullName>
    </submittedName>
</protein>
<dbReference type="InterPro" id="IPR010310">
    <property type="entry name" value="T7SS_ESAT-6-like"/>
</dbReference>
<dbReference type="Gene3D" id="1.10.287.1060">
    <property type="entry name" value="ESAT-6-like"/>
    <property type="match status" value="1"/>
</dbReference>
<accession>A0ABT2JHP7</accession>
<evidence type="ECO:0000313" key="1">
    <source>
        <dbReference type="EMBL" id="MCT2587405.1"/>
    </source>
</evidence>
<reference evidence="1 2" key="1">
    <citation type="submission" date="2021-02" db="EMBL/GenBank/DDBJ databases">
        <title>Actinophytocola xerophila sp. nov., isolated from soil of cotton cropping field.</title>
        <authorList>
            <person name="Huang R."/>
            <person name="Chen X."/>
            <person name="Ge X."/>
            <person name="Liu W."/>
        </authorList>
    </citation>
    <scope>NUCLEOTIDE SEQUENCE [LARGE SCALE GENOMIC DNA]</scope>
    <source>
        <strain evidence="1 2">S1-96</strain>
    </source>
</reference>